<dbReference type="InterPro" id="IPR019734">
    <property type="entry name" value="TPR_rpt"/>
</dbReference>
<evidence type="ECO:0000313" key="3">
    <source>
        <dbReference type="Proteomes" id="UP000006281"/>
    </source>
</evidence>
<feature type="region of interest" description="Disordered" evidence="1">
    <location>
        <begin position="193"/>
        <end position="221"/>
    </location>
</feature>
<dbReference type="SMART" id="SM00028">
    <property type="entry name" value="TPR"/>
    <property type="match status" value="5"/>
</dbReference>
<dbReference type="SUPFAM" id="SSF48452">
    <property type="entry name" value="TPR-like"/>
    <property type="match status" value="2"/>
</dbReference>
<dbReference type="Gene3D" id="3.40.50.300">
    <property type="entry name" value="P-loop containing nucleotide triphosphate hydrolases"/>
    <property type="match status" value="1"/>
</dbReference>
<dbReference type="SUPFAM" id="SSF55073">
    <property type="entry name" value="Nucleotide cyclase"/>
    <property type="match status" value="1"/>
</dbReference>
<dbReference type="InterPro" id="IPR011990">
    <property type="entry name" value="TPR-like_helical_dom_sf"/>
</dbReference>
<feature type="compositionally biased region" description="Basic and acidic residues" evidence="1">
    <location>
        <begin position="867"/>
        <end position="883"/>
    </location>
</feature>
<dbReference type="Proteomes" id="UP000006281">
    <property type="component" value="Chromosome"/>
</dbReference>
<dbReference type="PATRIC" id="fig|1179773.3.peg.5488"/>
<proteinExistence type="predicted"/>
<dbReference type="SUPFAM" id="SSF52540">
    <property type="entry name" value="P-loop containing nucleoside triphosphate hydrolases"/>
    <property type="match status" value="1"/>
</dbReference>
<sequence>MASPGQAVHRTIVVVDVEGFGDARRTLPHQVATRAGLYRVVGAALRAAGVPWEGCYHEDRGDGVFVLVPPGYAKAPLVEVMPVALAAALREHNDAGPTAQHVRLRVAVHAGEVVFDRHGVTSTAVTTAFRLLDAPPVKAALRQSPGLVALVVSRWVFDEVVRHSAVLDPATFRPVPVAVKEVRDTAWLALPDHPHPADQGVLDRPAGPVAPDGGGPTPRQLPGAPTLFVGREKYLADLDRALTPGNGDHAPGAAVMISALGGAGGVGKTWLALHWAHRHTDRFPDGQLFVDLRGFGPSGDPTDPAVAVRGFLDALGVDPERIPTDLDALAALYRSLVAGRRMLIVLDNAATSDQVVPLLPGTATCTVLVTGRRRLASLIDRHGARHLTLDVPDRDEARALLTARLPADRVAAENDAVDELVTLCGAYPLALAITARTAATRPAIPLSEIATELRELGLEALDHDSDPAAGLPTVLSWSLRHLTEQQRTTFSLLGIAPGPDTTSPATAALTGLPHGPARRTLTALEDASLIERRPGGRYAMHDLVRAYAATTAHALSDDERMAALTRVTDFHLHTAHAADRLLRPDRPMLLPDPPAPGVHPYPLSDAAAATSWLDAEHATLLAAQHTAALLGRHDAVWHFAWALDTFHFRRGHRHNAVASWRAAVDAAAHLPTPTARVRAHRHLGYACTRLGLHQEATRHLGQALDLSVHLRDVTEQAHTHLALAFAWGRQGDDRQALGHAHRALDLQRVLDNPAAEADAHNLVGWYAARLGHFDTARDHCHAALILHRERHDPDGEAAALDSLGLIAHRTGNHHQAIDHYHQALTVFRPLGYTYQVADTLDRIGHSYAALGQREHAHAAWQEALESYREQGRDTEADRIREQLDDLDTTNRSPDAAADSS</sequence>
<protein>
    <submittedName>
        <fullName evidence="2">Uncharacterized protein</fullName>
    </submittedName>
</protein>
<dbReference type="EMBL" id="HE804045">
    <property type="protein sequence ID" value="CCH32706.1"/>
    <property type="molecule type" value="Genomic_DNA"/>
</dbReference>
<name>K0K324_SACES</name>
<dbReference type="BioCyc" id="SESP1179773:BN6_RS26325-MONOMER"/>
<dbReference type="Gene3D" id="1.25.40.10">
    <property type="entry name" value="Tetratricopeptide repeat domain"/>
    <property type="match status" value="1"/>
</dbReference>
<gene>
    <name evidence="2" type="ordered locus">BN6_54470</name>
</gene>
<dbReference type="HOGENOM" id="CLU_004665_2_1_11"/>
<dbReference type="InterPro" id="IPR029787">
    <property type="entry name" value="Nucleotide_cyclase"/>
</dbReference>
<dbReference type="eggNOG" id="COG1474">
    <property type="taxonomic scope" value="Bacteria"/>
</dbReference>
<dbReference type="RefSeq" id="WP_015102818.1">
    <property type="nucleotide sequence ID" value="NC_019673.1"/>
</dbReference>
<dbReference type="KEGG" id="sesp:BN6_54470"/>
<dbReference type="Pfam" id="PF13374">
    <property type="entry name" value="TPR_10"/>
    <property type="match status" value="1"/>
</dbReference>
<dbReference type="PRINTS" id="PR00364">
    <property type="entry name" value="DISEASERSIST"/>
</dbReference>
<dbReference type="Pfam" id="PF13424">
    <property type="entry name" value="TPR_12"/>
    <property type="match status" value="1"/>
</dbReference>
<dbReference type="Gene3D" id="3.30.70.1230">
    <property type="entry name" value="Nucleotide cyclase"/>
    <property type="match status" value="1"/>
</dbReference>
<keyword evidence="3" id="KW-1185">Reference proteome</keyword>
<evidence type="ECO:0000256" key="1">
    <source>
        <dbReference type="SAM" id="MobiDB-lite"/>
    </source>
</evidence>
<evidence type="ECO:0000313" key="2">
    <source>
        <dbReference type="EMBL" id="CCH32706.1"/>
    </source>
</evidence>
<feature type="region of interest" description="Disordered" evidence="1">
    <location>
        <begin position="867"/>
        <end position="900"/>
    </location>
</feature>
<organism evidence="2 3">
    <name type="scientific">Saccharothrix espanaensis (strain ATCC 51144 / DSM 44229 / JCM 9112 / NBRC 15066 / NRRL 15764)</name>
    <dbReference type="NCBI Taxonomy" id="1179773"/>
    <lineage>
        <taxon>Bacteria</taxon>
        <taxon>Bacillati</taxon>
        <taxon>Actinomycetota</taxon>
        <taxon>Actinomycetes</taxon>
        <taxon>Pseudonocardiales</taxon>
        <taxon>Pseudonocardiaceae</taxon>
        <taxon>Saccharothrix</taxon>
    </lineage>
</organism>
<dbReference type="InterPro" id="IPR027417">
    <property type="entry name" value="P-loop_NTPase"/>
</dbReference>
<dbReference type="eggNOG" id="COG0457">
    <property type="taxonomic scope" value="Bacteria"/>
</dbReference>
<dbReference type="PANTHER" id="PTHR47691:SF3">
    <property type="entry name" value="HTH-TYPE TRANSCRIPTIONAL REGULATOR RV0890C-RELATED"/>
    <property type="match status" value="1"/>
</dbReference>
<accession>K0K324</accession>
<dbReference type="AlphaFoldDB" id="K0K324"/>
<reference evidence="2 3" key="1">
    <citation type="journal article" date="2012" name="BMC Genomics">
        <title>Complete genome sequence of Saccharothrix espanaensis DSM 44229T and comparison to the other completely sequenced Pseudonocardiaceae.</title>
        <authorList>
            <person name="Strobel T."/>
            <person name="Al-Dilaimi A."/>
            <person name="Blom J."/>
            <person name="Gessner A."/>
            <person name="Kalinowski J."/>
            <person name="Luzhetska M."/>
            <person name="Puhler A."/>
            <person name="Szczepanowski R."/>
            <person name="Bechthold A."/>
            <person name="Ruckert C."/>
        </authorList>
    </citation>
    <scope>NUCLEOTIDE SEQUENCE [LARGE SCALE GENOMIC DNA]</scope>
    <source>
        <strain evidence="3">ATCC 51144 / DSM 44229 / JCM 9112 / NBRC 15066 / NRRL 15764</strain>
    </source>
</reference>
<dbReference type="STRING" id="1179773.BN6_54470"/>
<dbReference type="PANTHER" id="PTHR47691">
    <property type="entry name" value="REGULATOR-RELATED"/>
    <property type="match status" value="1"/>
</dbReference>